<organism evidence="1 2">
    <name type="scientific">Paenibacillus allorhizosphaerae</name>
    <dbReference type="NCBI Taxonomy" id="2849866"/>
    <lineage>
        <taxon>Bacteria</taxon>
        <taxon>Bacillati</taxon>
        <taxon>Bacillota</taxon>
        <taxon>Bacilli</taxon>
        <taxon>Bacillales</taxon>
        <taxon>Paenibacillaceae</taxon>
        <taxon>Paenibacillus</taxon>
    </lineage>
</organism>
<sequence length="40" mass="4332">MIKAILFDCYGTLVDTGSGSIKAVRQILAKNKSTVNAEQF</sequence>
<evidence type="ECO:0008006" key="3">
    <source>
        <dbReference type="Google" id="ProtNLM"/>
    </source>
</evidence>
<dbReference type="Proteomes" id="UP000730618">
    <property type="component" value="Unassembled WGS sequence"/>
</dbReference>
<name>A0ABM8VBA3_9BACL</name>
<reference evidence="1 2" key="1">
    <citation type="submission" date="2021-06" db="EMBL/GenBank/DDBJ databases">
        <authorList>
            <person name="Criscuolo A."/>
        </authorList>
    </citation>
    <scope>NUCLEOTIDE SEQUENCE [LARGE SCALE GENOMIC DNA]</scope>
    <source>
        <strain evidence="2">CIP 111802</strain>
    </source>
</reference>
<evidence type="ECO:0000313" key="2">
    <source>
        <dbReference type="Proteomes" id="UP000730618"/>
    </source>
</evidence>
<protein>
    <recommendedName>
        <fullName evidence="3">HAD family hydrolase</fullName>
    </recommendedName>
</protein>
<comment type="caution">
    <text evidence="1">The sequence shown here is derived from an EMBL/GenBank/DDBJ whole genome shotgun (WGS) entry which is preliminary data.</text>
</comment>
<dbReference type="EMBL" id="CAJVCE010000001">
    <property type="protein sequence ID" value="CAG7618230.1"/>
    <property type="molecule type" value="Genomic_DNA"/>
</dbReference>
<evidence type="ECO:0000313" key="1">
    <source>
        <dbReference type="EMBL" id="CAG7618230.1"/>
    </source>
</evidence>
<dbReference type="RefSeq" id="WP_268966793.1">
    <property type="nucleotide sequence ID" value="NZ_CAJVCE010000001.1"/>
</dbReference>
<gene>
    <name evidence="1" type="ORF">PAECIP111802_00498</name>
</gene>
<accession>A0ABM8VBA3</accession>
<proteinExistence type="predicted"/>
<keyword evidence="2" id="KW-1185">Reference proteome</keyword>